<reference evidence="2" key="1">
    <citation type="submission" date="2020-03" db="EMBL/GenBank/DDBJ databases">
        <title>Studies in the Genomics of Life Span.</title>
        <authorList>
            <person name="Glass D."/>
        </authorList>
    </citation>
    <scope>NUCLEOTIDE SEQUENCE</scope>
    <source>
        <strain evidence="2">LTLLF</strain>
        <tissue evidence="2">Muscle</tissue>
    </source>
</reference>
<dbReference type="Proteomes" id="UP000710432">
    <property type="component" value="Unassembled WGS sequence"/>
</dbReference>
<sequence>MAASLNQQEKEEREEERELHPGVPGEQSPSEHRAKALRALLSARKKKAGLVSPEATSEEETPGEGERKIVPRKRELLDSDEDDEGQGPAALGTPVIHKKKRFQIEDDDED</sequence>
<name>A0A8J6G3Q7_MICOH</name>
<evidence type="ECO:0000256" key="1">
    <source>
        <dbReference type="SAM" id="MobiDB-lite"/>
    </source>
</evidence>
<evidence type="ECO:0000313" key="3">
    <source>
        <dbReference type="Proteomes" id="UP000710432"/>
    </source>
</evidence>
<feature type="compositionally biased region" description="Basic and acidic residues" evidence="1">
    <location>
        <begin position="8"/>
        <end position="20"/>
    </location>
</feature>
<gene>
    <name evidence="2" type="ORF">LTLLF_177685</name>
</gene>
<evidence type="ECO:0000313" key="2">
    <source>
        <dbReference type="EMBL" id="KAH0505541.1"/>
    </source>
</evidence>
<feature type="region of interest" description="Disordered" evidence="1">
    <location>
        <begin position="1"/>
        <end position="110"/>
    </location>
</feature>
<dbReference type="EMBL" id="JAATJU010024490">
    <property type="protein sequence ID" value="KAH0505541.1"/>
    <property type="molecule type" value="Genomic_DNA"/>
</dbReference>
<organism evidence="2 3">
    <name type="scientific">Microtus ochrogaster</name>
    <name type="common">Prairie vole</name>
    <dbReference type="NCBI Taxonomy" id="79684"/>
    <lineage>
        <taxon>Eukaryota</taxon>
        <taxon>Metazoa</taxon>
        <taxon>Chordata</taxon>
        <taxon>Craniata</taxon>
        <taxon>Vertebrata</taxon>
        <taxon>Euteleostomi</taxon>
        <taxon>Mammalia</taxon>
        <taxon>Eutheria</taxon>
        <taxon>Euarchontoglires</taxon>
        <taxon>Glires</taxon>
        <taxon>Rodentia</taxon>
        <taxon>Myomorpha</taxon>
        <taxon>Muroidea</taxon>
        <taxon>Cricetidae</taxon>
        <taxon>Arvicolinae</taxon>
        <taxon>Microtus</taxon>
    </lineage>
</organism>
<dbReference type="AlphaFoldDB" id="A0A8J6G3Q7"/>
<comment type="caution">
    <text evidence="2">The sequence shown here is derived from an EMBL/GenBank/DDBJ whole genome shotgun (WGS) entry which is preliminary data.</text>
</comment>
<feature type="compositionally biased region" description="Basic and acidic residues" evidence="1">
    <location>
        <begin position="64"/>
        <end position="77"/>
    </location>
</feature>
<accession>A0A8J6G3Q7</accession>
<protein>
    <submittedName>
        <fullName evidence="2">Protein timeless-like protein</fullName>
    </submittedName>
</protein>
<proteinExistence type="predicted"/>